<sequence length="185" mass="20500">MERREKARRSAACARAESSGAAVHDRRWAGDVRDAVRCAGALLTLLLLIDWGSGRFTFRRGLLWLTLALLLFVVLFPARVSAGENWLAARWLLRERRVRTDLLVSVRCLEGVSQRLLLRDAFGSRVAIDPDVLVNNPALWHSVEAGARKAAADGLLLCGQTALRRLSARVDRETALAVFRTSGLE</sequence>
<protein>
    <submittedName>
        <fullName evidence="2">Uncharacterized protein</fullName>
    </submittedName>
</protein>
<evidence type="ECO:0000256" key="1">
    <source>
        <dbReference type="SAM" id="Phobius"/>
    </source>
</evidence>
<dbReference type="OrthoDB" id="4333532at2"/>
<keyword evidence="1" id="KW-0812">Transmembrane</keyword>
<name>A0A542UA41_9ACTN</name>
<dbReference type="AlphaFoldDB" id="A0A542UA41"/>
<feature type="transmembrane region" description="Helical" evidence="1">
    <location>
        <begin position="62"/>
        <end position="80"/>
    </location>
</feature>
<reference evidence="2 3" key="1">
    <citation type="submission" date="2019-06" db="EMBL/GenBank/DDBJ databases">
        <title>Sequencing the genomes of 1000 actinobacteria strains.</title>
        <authorList>
            <person name="Klenk H.-P."/>
        </authorList>
    </citation>
    <scope>NUCLEOTIDE SEQUENCE [LARGE SCALE GENOMIC DNA]</scope>
    <source>
        <strain evidence="2 3">DSM 41929</strain>
    </source>
</reference>
<proteinExistence type="predicted"/>
<comment type="caution">
    <text evidence="2">The sequence shown here is derived from an EMBL/GenBank/DDBJ whole genome shotgun (WGS) entry which is preliminary data.</text>
</comment>
<keyword evidence="3" id="KW-1185">Reference proteome</keyword>
<dbReference type="RefSeq" id="WP_055706337.1">
    <property type="nucleotide sequence ID" value="NZ_JBPJFI010000001.1"/>
</dbReference>
<accession>A0A542UA41</accession>
<dbReference type="Proteomes" id="UP000318103">
    <property type="component" value="Unassembled WGS sequence"/>
</dbReference>
<evidence type="ECO:0000313" key="3">
    <source>
        <dbReference type="Proteomes" id="UP000318103"/>
    </source>
</evidence>
<gene>
    <name evidence="2" type="ORF">FB563_0866</name>
</gene>
<keyword evidence="1" id="KW-1133">Transmembrane helix</keyword>
<keyword evidence="1" id="KW-0472">Membrane</keyword>
<evidence type="ECO:0000313" key="2">
    <source>
        <dbReference type="EMBL" id="TQK95942.1"/>
    </source>
</evidence>
<dbReference type="EMBL" id="VFNX01000001">
    <property type="protein sequence ID" value="TQK95942.1"/>
    <property type="molecule type" value="Genomic_DNA"/>
</dbReference>
<organism evidence="2 3">
    <name type="scientific">Streptomyces puniciscabiei</name>
    <dbReference type="NCBI Taxonomy" id="164348"/>
    <lineage>
        <taxon>Bacteria</taxon>
        <taxon>Bacillati</taxon>
        <taxon>Actinomycetota</taxon>
        <taxon>Actinomycetes</taxon>
        <taxon>Kitasatosporales</taxon>
        <taxon>Streptomycetaceae</taxon>
        <taxon>Streptomyces</taxon>
    </lineage>
</organism>